<keyword evidence="2" id="KW-1185">Reference proteome</keyword>
<reference evidence="2" key="1">
    <citation type="journal article" date="2011" name="Proc. Natl. Acad. Sci. U.S.A.">
        <title>Genomic insights into the physiology and ecology of the marine filamentous cyanobacterium Lyngbya majuscula.</title>
        <authorList>
            <person name="Jones A.C."/>
            <person name="Monroe E.A."/>
            <person name="Podell S."/>
            <person name="Hess W.R."/>
            <person name="Klages S."/>
            <person name="Esquenazi E."/>
            <person name="Niessen S."/>
            <person name="Hoover H."/>
            <person name="Rothmann M."/>
            <person name="Lasken R.S."/>
            <person name="Yates J.R.III."/>
            <person name="Reinhardt R."/>
            <person name="Kube M."/>
            <person name="Burkart M.D."/>
            <person name="Allen E.E."/>
            <person name="Dorrestein P.C."/>
            <person name="Gerwick W.H."/>
            <person name="Gerwick L."/>
        </authorList>
    </citation>
    <scope>NUCLEOTIDE SEQUENCE [LARGE SCALE GENOMIC DNA]</scope>
    <source>
        <strain evidence="2">3L</strain>
    </source>
</reference>
<dbReference type="EMBL" id="GL890825">
    <property type="protein sequence ID" value="EGJ34867.1"/>
    <property type="molecule type" value="Genomic_DNA"/>
</dbReference>
<dbReference type="RefSeq" id="WP_008178998.1">
    <property type="nucleotide sequence ID" value="NZ_GL890825.1"/>
</dbReference>
<protein>
    <submittedName>
        <fullName evidence="1">Uncharacterized protein</fullName>
    </submittedName>
</protein>
<evidence type="ECO:0000313" key="2">
    <source>
        <dbReference type="Proteomes" id="UP000003959"/>
    </source>
</evidence>
<dbReference type="Proteomes" id="UP000003959">
    <property type="component" value="Unassembled WGS sequence"/>
</dbReference>
<sequence length="1227" mass="140083">MSNKYSATFLERGGLEDENIDLFTGKINFTIPLATLDGISPQYQVVLNYRYNNSHKLLFQKWNRFWESGWLGVGWSISQPDKIFRMKLSSKQGFDHGTHLDEIIYWVRNGSFSQLMVEEITPGPGIQLHITYRLREDLSIKIIRHIYDGYYDGDGEWEIIYPTGDTYHFRPEEGLEDTENPSAEYLQTKQVLEEVKHLTGEVASASAEKEVFWEHPHGSSPHRYYSQFISVDGENQQQWIRAWNLTSIEDIYGNKTVFSYAQEIQPVGRGENNQTSTIYSYLYRVENANGDKLVINYLPKDRSEINKQHLISEEPNGYQERLQKLKIASVDLVSQGRILRKQLEEGQIKADTLYAKRVLSKIKTLEYGQTQTNFVQIEPDLAFTYYTEADGVDNNADNSSTELPFYKDGALFGALKTITDPLGCQTLYTYGEQEIDVERSISFDENTGLSEIEHQSESNYLLVTGKNSSGDKELRIHYWTNNGWKTQTLHTEPSSQNPRSLFAPGRLVTSDNTIAFSANDRKVKIYELDKKTGAKWEQTITVDPPPDDDNTSIPSDIVPVLSLNENYLAIFYPRVVIDESLNQRRQSIHILPRDHAKETWVDQPNLIYTYRPFELPTPVENIREYQIATRDRLVCVVQLTCAGGDDVDETKYKLRIGYVFFNLDNDYTYQGYPGTTNIDGSYLYDSGSNTYCNAGGYVKQEGFNSLTIMDNFIAINYTTIPKYNSGDLNYEFNFGQVLSYELEGRDDWKVSPHPIQEDINNRNFPQSGNSPRCYYVPNFSLVTDSQFLGCSYSIGIAQNISDGNPEYDDDERREYQHFQTVTFFYTYDGKEWKKTEYDGVDWHPLSRVNQSLTFYNVGLSRLQYMDKGVFAKTHQVKPNSHKDLDAKQKEFLVYKEDEERFLVKYLPTMPLEPEKPDKPKPPKIAVIFGWITFGLEIVSIALGIALIPVTGGASGVAAGVQITGKVAKGINKAIQIVDTVNQVVGAIGSVATAIVTNQMINNMMDSMGGVGVYSSGFKRFVVERNAILYRNNQGDFEITSDRLEAGTSGELTYHSFFAPEDDFIPFVIEIEDNQSILYFKILRNNKLLDRPIEVERIPSNQQKMVVSGGSSNVILYNGCHEPQYEDDSRCSGTQPRSYKIFKFYDEALKGKIIDYIVSKTTTILDNEREFPTDYEYASAKALFGIGIGGFYKEVTVYPGGTDSGEYKKYYFYNGNEDNDELIEVENE</sequence>
<accession>F4XKL2</accession>
<organism evidence="1 2">
    <name type="scientific">Moorena producens 3L</name>
    <dbReference type="NCBI Taxonomy" id="489825"/>
    <lineage>
        <taxon>Bacteria</taxon>
        <taxon>Bacillati</taxon>
        <taxon>Cyanobacteriota</taxon>
        <taxon>Cyanophyceae</taxon>
        <taxon>Coleofasciculales</taxon>
        <taxon>Coleofasciculaceae</taxon>
        <taxon>Moorena</taxon>
    </lineage>
</organism>
<evidence type="ECO:0000313" key="1">
    <source>
        <dbReference type="EMBL" id="EGJ34867.1"/>
    </source>
</evidence>
<gene>
    <name evidence="1" type="ORF">LYNGBM3L_11610</name>
</gene>
<dbReference type="AlphaFoldDB" id="F4XKL2"/>
<proteinExistence type="predicted"/>
<dbReference type="HOGENOM" id="CLU_268044_0_0_3"/>
<name>F4XKL2_9CYAN</name>